<keyword evidence="12" id="KW-1185">Reference proteome</keyword>
<dbReference type="OrthoDB" id="8036461at2"/>
<dbReference type="Gene3D" id="3.40.50.300">
    <property type="entry name" value="P-loop containing nucleotide triphosphate hydrolases"/>
    <property type="match status" value="2"/>
</dbReference>
<evidence type="ECO:0000256" key="7">
    <source>
        <dbReference type="ARBA" id="ARBA00022840"/>
    </source>
</evidence>
<gene>
    <name evidence="11" type="ORF">SAMN05445060_4012</name>
</gene>
<keyword evidence="6" id="KW-0547">Nucleotide-binding</keyword>
<dbReference type="GO" id="GO:0015833">
    <property type="term" value="P:peptide transport"/>
    <property type="evidence" value="ECO:0007669"/>
    <property type="project" value="InterPro"/>
</dbReference>
<dbReference type="InterPro" id="IPR050388">
    <property type="entry name" value="ABC_Ni/Peptide_Import"/>
</dbReference>
<dbReference type="STRING" id="1344003.SAMN05445060_4012"/>
<keyword evidence="7 11" id="KW-0067">ATP-binding</keyword>
<dbReference type="Pfam" id="PF08352">
    <property type="entry name" value="oligo_HPY"/>
    <property type="match status" value="2"/>
</dbReference>
<dbReference type="PROSITE" id="PS50893">
    <property type="entry name" value="ABC_TRANSPORTER_2"/>
    <property type="match status" value="2"/>
</dbReference>
<evidence type="ECO:0000256" key="1">
    <source>
        <dbReference type="ARBA" id="ARBA00004202"/>
    </source>
</evidence>
<dbReference type="NCBIfam" id="NF008453">
    <property type="entry name" value="PRK11308.1"/>
    <property type="match status" value="2"/>
</dbReference>
<evidence type="ECO:0000256" key="8">
    <source>
        <dbReference type="ARBA" id="ARBA00022967"/>
    </source>
</evidence>
<comment type="similarity">
    <text evidence="2">Belongs to the ABC transporter superfamily.</text>
</comment>
<dbReference type="CDD" id="cd03257">
    <property type="entry name" value="ABC_NikE_OppD_transporters"/>
    <property type="match status" value="2"/>
</dbReference>
<dbReference type="InterPro" id="IPR017871">
    <property type="entry name" value="ABC_transporter-like_CS"/>
</dbReference>
<evidence type="ECO:0000259" key="10">
    <source>
        <dbReference type="PROSITE" id="PS50893"/>
    </source>
</evidence>
<accession>A0A1N7HCX9</accession>
<name>A0A1N7HCX9_9NOCA</name>
<dbReference type="GO" id="GO:0005524">
    <property type="term" value="F:ATP binding"/>
    <property type="evidence" value="ECO:0007669"/>
    <property type="project" value="UniProtKB-KW"/>
</dbReference>
<evidence type="ECO:0000256" key="4">
    <source>
        <dbReference type="ARBA" id="ARBA00022475"/>
    </source>
</evidence>
<evidence type="ECO:0000313" key="11">
    <source>
        <dbReference type="EMBL" id="SIS22737.1"/>
    </source>
</evidence>
<proteinExistence type="inferred from homology"/>
<organism evidence="11 12">
    <name type="scientific">Williamsia sterculiae</name>
    <dbReference type="NCBI Taxonomy" id="1344003"/>
    <lineage>
        <taxon>Bacteria</taxon>
        <taxon>Bacillati</taxon>
        <taxon>Actinomycetota</taxon>
        <taxon>Actinomycetes</taxon>
        <taxon>Mycobacteriales</taxon>
        <taxon>Nocardiaceae</taxon>
        <taxon>Williamsia</taxon>
    </lineage>
</organism>
<keyword evidence="8" id="KW-1278">Translocase</keyword>
<dbReference type="PANTHER" id="PTHR43297">
    <property type="entry name" value="OLIGOPEPTIDE TRANSPORT ATP-BINDING PROTEIN APPD"/>
    <property type="match status" value="1"/>
</dbReference>
<evidence type="ECO:0000256" key="9">
    <source>
        <dbReference type="ARBA" id="ARBA00023136"/>
    </source>
</evidence>
<protein>
    <submittedName>
        <fullName evidence="11">Peptide/nickel transport system ATP-binding protein</fullName>
    </submittedName>
</protein>
<dbReference type="RefSeq" id="WP_076482791.1">
    <property type="nucleotide sequence ID" value="NZ_FTNT01000015.1"/>
</dbReference>
<dbReference type="SMART" id="SM00382">
    <property type="entry name" value="AAA"/>
    <property type="match status" value="2"/>
</dbReference>
<dbReference type="EMBL" id="FTNT01000015">
    <property type="protein sequence ID" value="SIS22737.1"/>
    <property type="molecule type" value="Genomic_DNA"/>
</dbReference>
<comment type="subcellular location">
    <subcellularLocation>
        <location evidence="1">Cell membrane</location>
        <topology evidence="1">Peripheral membrane protein</topology>
    </subcellularLocation>
</comment>
<feature type="domain" description="ABC transporter" evidence="10">
    <location>
        <begin position="6"/>
        <end position="251"/>
    </location>
</feature>
<dbReference type="Proteomes" id="UP000186218">
    <property type="component" value="Unassembled WGS sequence"/>
</dbReference>
<evidence type="ECO:0000256" key="6">
    <source>
        <dbReference type="ARBA" id="ARBA00022741"/>
    </source>
</evidence>
<keyword evidence="4" id="KW-1003">Cell membrane</keyword>
<dbReference type="PROSITE" id="PS00211">
    <property type="entry name" value="ABC_TRANSPORTER_1"/>
    <property type="match status" value="2"/>
</dbReference>
<dbReference type="PANTHER" id="PTHR43297:SF14">
    <property type="entry name" value="ATPASE AAA-TYPE CORE DOMAIN-CONTAINING PROTEIN"/>
    <property type="match status" value="1"/>
</dbReference>
<evidence type="ECO:0000256" key="5">
    <source>
        <dbReference type="ARBA" id="ARBA00022519"/>
    </source>
</evidence>
<dbReference type="SUPFAM" id="SSF52540">
    <property type="entry name" value="P-loop containing nucleoside triphosphate hydrolases"/>
    <property type="match status" value="2"/>
</dbReference>
<evidence type="ECO:0000256" key="3">
    <source>
        <dbReference type="ARBA" id="ARBA00022448"/>
    </source>
</evidence>
<dbReference type="Pfam" id="PF00005">
    <property type="entry name" value="ABC_tran"/>
    <property type="match status" value="2"/>
</dbReference>
<dbReference type="InterPro" id="IPR027417">
    <property type="entry name" value="P-loop_NTPase"/>
</dbReference>
<dbReference type="GO" id="GO:0016887">
    <property type="term" value="F:ATP hydrolysis activity"/>
    <property type="evidence" value="ECO:0007669"/>
    <property type="project" value="InterPro"/>
</dbReference>
<dbReference type="AlphaFoldDB" id="A0A1N7HCX9"/>
<keyword evidence="3" id="KW-0813">Transport</keyword>
<keyword evidence="9" id="KW-0472">Membrane</keyword>
<dbReference type="GO" id="GO:0005886">
    <property type="term" value="C:plasma membrane"/>
    <property type="evidence" value="ECO:0007669"/>
    <property type="project" value="UniProtKB-SubCell"/>
</dbReference>
<dbReference type="InterPro" id="IPR013563">
    <property type="entry name" value="Oligopep_ABC_C"/>
</dbReference>
<feature type="domain" description="ABC transporter" evidence="10">
    <location>
        <begin position="272"/>
        <end position="502"/>
    </location>
</feature>
<evidence type="ECO:0000256" key="2">
    <source>
        <dbReference type="ARBA" id="ARBA00005417"/>
    </source>
</evidence>
<dbReference type="InterPro" id="IPR003439">
    <property type="entry name" value="ABC_transporter-like_ATP-bd"/>
</dbReference>
<keyword evidence="5" id="KW-0997">Cell inner membrane</keyword>
<sequence length="512" mass="54617">MADHVVAVTDLSVVDSGTRIVDEVSLVVEAGTVLALVGESGSGKSLTGRAIIGLLPDGLTPHGSIDLGGDEVVGASEDTLRGFRGTRAGMVFQEPQTALNPAQRIGTQLRMALRAHATVSRPDARRRAIDLLTEVGLPDPGTRIDWYPHQLSGGQKQRVVLALALAGEPRLIIADEPTTALDVTVQAEILDLFRTLCTRNGIGILLITHNMGVVSQIADRVAVMRAGRIVETGTAAAVLTHPSHPYTRQLLDAVLTVRADQPHEDTSPKPLVRVNDLTVRYPRQGQSAAFDALREVSVDIGRGEVLGVVGESGSGKTTLGRCVLGLVTPTSGTVTTTTDKVALIHQDPFTSLDPRWTVHRTITEPLRIRGVRDRAELRAKTAELLAAVRLPAEVADELPRTLSGGQRQRVALARALASDPELVIADEPTSALDVWVQASVLSVFTDLQKSRGFSAVFVSHDLAVISRVADRVAVLRGGRVIEIGSVSEVFDNPRDDYTRQLIDAVPTIGEGA</sequence>
<dbReference type="InterPro" id="IPR003593">
    <property type="entry name" value="AAA+_ATPase"/>
</dbReference>
<reference evidence="11 12" key="1">
    <citation type="submission" date="2017-01" db="EMBL/GenBank/DDBJ databases">
        <authorList>
            <person name="Mah S.A."/>
            <person name="Swanson W.J."/>
            <person name="Moy G.W."/>
            <person name="Vacquier V.D."/>
        </authorList>
    </citation>
    <scope>NUCLEOTIDE SEQUENCE [LARGE SCALE GENOMIC DNA]</scope>
    <source>
        <strain evidence="11 12">CPCC 203464</strain>
    </source>
</reference>
<evidence type="ECO:0000313" key="12">
    <source>
        <dbReference type="Proteomes" id="UP000186218"/>
    </source>
</evidence>